<dbReference type="Pfam" id="PF00005">
    <property type="entry name" value="ABC_tran"/>
    <property type="match status" value="1"/>
</dbReference>
<reference evidence="5 6" key="1">
    <citation type="submission" date="2019-07" db="EMBL/GenBank/DDBJ databases">
        <title>Description of 53C-WASEF.</title>
        <authorList>
            <person name="Pitt A."/>
            <person name="Hahn M.W."/>
        </authorList>
    </citation>
    <scope>NUCLEOTIDE SEQUENCE [LARGE SCALE GENOMIC DNA]</scope>
    <source>
        <strain evidence="5 6">53C-WASEF</strain>
    </source>
</reference>
<evidence type="ECO:0000259" key="4">
    <source>
        <dbReference type="PROSITE" id="PS50893"/>
    </source>
</evidence>
<keyword evidence="1" id="KW-0813">Transport</keyword>
<dbReference type="GO" id="GO:0005524">
    <property type="term" value="F:ATP binding"/>
    <property type="evidence" value="ECO:0007669"/>
    <property type="project" value="UniProtKB-KW"/>
</dbReference>
<comment type="caution">
    <text evidence="5">The sequence shown here is derived from an EMBL/GenBank/DDBJ whole genome shotgun (WGS) entry which is preliminary data.</text>
</comment>
<dbReference type="InterPro" id="IPR027417">
    <property type="entry name" value="P-loop_NTPase"/>
</dbReference>
<accession>A0A556QSL7</accession>
<dbReference type="EMBL" id="VMBG01000001">
    <property type="protein sequence ID" value="TSJ79635.1"/>
    <property type="molecule type" value="Genomic_DNA"/>
</dbReference>
<dbReference type="InterPro" id="IPR003439">
    <property type="entry name" value="ABC_transporter-like_ATP-bd"/>
</dbReference>
<dbReference type="RefSeq" id="WP_144230176.1">
    <property type="nucleotide sequence ID" value="NZ_CBCRVV010000012.1"/>
</dbReference>
<evidence type="ECO:0000313" key="6">
    <source>
        <dbReference type="Proteomes" id="UP000315648"/>
    </source>
</evidence>
<dbReference type="PROSITE" id="PS50893">
    <property type="entry name" value="ABC_TRANSPORTER_2"/>
    <property type="match status" value="1"/>
</dbReference>
<dbReference type="PANTHER" id="PTHR43023:SF3">
    <property type="entry name" value="PROTEIN TRIGALACTOSYLDIACYLGLYCEROL 3, CHLOROPLASTIC"/>
    <property type="match status" value="1"/>
</dbReference>
<sequence length="279" mass="29815">MNTDNSTPAPVSASAANADSPALDVAGLDCGYDGVALLKNLNFQVKRGEIFFIIGGSGCGKSTLLRHLIGLNPPLAGSVKFFGECYNEASGDRQREMLQRIGVLYQGGALWSSLNLLENVMLPLEEYTPLDAAERAELACMKLAQVGLSGYDSYYPSEISGGMKKRAGLARALALDPAIVFFDEPSAGLDPISSRNLDELIVNLRDLLGMTCVVVSHELASIFAIADRVIMLDKQTKGIIADGDPRVLVKEGKDARVREFLGRGEDAKAAALVQKQPSP</sequence>
<dbReference type="SMART" id="SM00382">
    <property type="entry name" value="AAA"/>
    <property type="match status" value="1"/>
</dbReference>
<evidence type="ECO:0000256" key="1">
    <source>
        <dbReference type="ARBA" id="ARBA00022448"/>
    </source>
</evidence>
<evidence type="ECO:0000313" key="5">
    <source>
        <dbReference type="EMBL" id="TSJ79635.1"/>
    </source>
</evidence>
<evidence type="ECO:0000256" key="2">
    <source>
        <dbReference type="ARBA" id="ARBA00022741"/>
    </source>
</evidence>
<dbReference type="Proteomes" id="UP000315648">
    <property type="component" value="Unassembled WGS sequence"/>
</dbReference>
<name>A0A556QSL7_9BACT</name>
<protein>
    <submittedName>
        <fullName evidence="5">ATP-binding cassette domain-containing protein</fullName>
    </submittedName>
</protein>
<keyword evidence="6" id="KW-1185">Reference proteome</keyword>
<gene>
    <name evidence="5" type="ORF">FPL22_10220</name>
</gene>
<proteinExistence type="predicted"/>
<dbReference type="OrthoDB" id="9772862at2"/>
<dbReference type="PANTHER" id="PTHR43023">
    <property type="entry name" value="PROTEIN TRIGALACTOSYLDIACYLGLYCEROL 3, CHLOROPLASTIC"/>
    <property type="match status" value="1"/>
</dbReference>
<keyword evidence="2" id="KW-0547">Nucleotide-binding</keyword>
<dbReference type="Gene3D" id="3.40.50.300">
    <property type="entry name" value="P-loop containing nucleotide triphosphate hydrolases"/>
    <property type="match status" value="1"/>
</dbReference>
<organism evidence="5 6">
    <name type="scientific">Rariglobus hedericola</name>
    <dbReference type="NCBI Taxonomy" id="2597822"/>
    <lineage>
        <taxon>Bacteria</taxon>
        <taxon>Pseudomonadati</taxon>
        <taxon>Verrucomicrobiota</taxon>
        <taxon>Opitutia</taxon>
        <taxon>Opitutales</taxon>
        <taxon>Opitutaceae</taxon>
        <taxon>Rariglobus</taxon>
    </lineage>
</organism>
<dbReference type="PROSITE" id="PS00211">
    <property type="entry name" value="ABC_TRANSPORTER_1"/>
    <property type="match status" value="1"/>
</dbReference>
<feature type="domain" description="ABC transporter" evidence="4">
    <location>
        <begin position="23"/>
        <end position="261"/>
    </location>
</feature>
<keyword evidence="3 5" id="KW-0067">ATP-binding</keyword>
<dbReference type="InterPro" id="IPR017871">
    <property type="entry name" value="ABC_transporter-like_CS"/>
</dbReference>
<dbReference type="GO" id="GO:0016887">
    <property type="term" value="F:ATP hydrolysis activity"/>
    <property type="evidence" value="ECO:0007669"/>
    <property type="project" value="InterPro"/>
</dbReference>
<dbReference type="SUPFAM" id="SSF52540">
    <property type="entry name" value="P-loop containing nucleoside triphosphate hydrolases"/>
    <property type="match status" value="1"/>
</dbReference>
<evidence type="ECO:0000256" key="3">
    <source>
        <dbReference type="ARBA" id="ARBA00022840"/>
    </source>
</evidence>
<dbReference type="AlphaFoldDB" id="A0A556QSL7"/>
<dbReference type="InterPro" id="IPR003593">
    <property type="entry name" value="AAA+_ATPase"/>
</dbReference>